<dbReference type="InterPro" id="IPR002938">
    <property type="entry name" value="FAD-bd"/>
</dbReference>
<accession>A0A9D7SDG0</accession>
<protein>
    <submittedName>
        <fullName evidence="2">NAD(P)/FAD-dependent oxidoreductase</fullName>
    </submittedName>
</protein>
<proteinExistence type="predicted"/>
<gene>
    <name evidence="2" type="ORF">IPO85_18055</name>
</gene>
<dbReference type="Pfam" id="PF01494">
    <property type="entry name" value="FAD_binding_3"/>
    <property type="match status" value="1"/>
</dbReference>
<dbReference type="GO" id="GO:0071949">
    <property type="term" value="F:FAD binding"/>
    <property type="evidence" value="ECO:0007669"/>
    <property type="project" value="InterPro"/>
</dbReference>
<dbReference type="PANTHER" id="PTHR42685:SF22">
    <property type="entry name" value="CONDITIONED MEDIUM FACTOR RECEPTOR 1"/>
    <property type="match status" value="1"/>
</dbReference>
<comment type="caution">
    <text evidence="2">The sequence shown here is derived from an EMBL/GenBank/DDBJ whole genome shotgun (WGS) entry which is preliminary data.</text>
</comment>
<dbReference type="EMBL" id="JADKFW010000019">
    <property type="protein sequence ID" value="MBK9719376.1"/>
    <property type="molecule type" value="Genomic_DNA"/>
</dbReference>
<sequence length="378" mass="42170">MPENLSSHWDLIIIGGGLAGLSSAILSSRQGLNVLVIEKGSYPRHKVCGEFISMESYGFLLKLGLPIPDLNLPIIKQFTLTSYLGPTASCTLKKGGFGISRFLLDHLLMQIAQANGVVVLQQHKVIELQYNADLKQYELTTHKQTVFSATLVIGAFGRMNPLLPQPKPRSLTSFVGIKYHIESDLKPDTIEIHSFKNGYCGISRIEDHKYCICYLARAEDLKKFQGDISMLESQVLMQNRFLMKRLNHRILEGPIVTSQFHFSIQDLTYNQVLLSGDAAGFIPPLTGNGMSLAFRSAHQLQPLIRDFFDGSLNLETIIIKQNKYISNYLSSRIQKGIFLQKLLFVENPILSNALMYGLTIVPGLMNILANQAIGDDIV</sequence>
<organism evidence="2 3">
    <name type="scientific">Candidatus Defluviibacterium haderslevense</name>
    <dbReference type="NCBI Taxonomy" id="2981993"/>
    <lineage>
        <taxon>Bacteria</taxon>
        <taxon>Pseudomonadati</taxon>
        <taxon>Bacteroidota</taxon>
        <taxon>Saprospiria</taxon>
        <taxon>Saprospirales</taxon>
        <taxon>Saprospiraceae</taxon>
        <taxon>Candidatus Defluviibacterium</taxon>
    </lineage>
</organism>
<reference evidence="2 3" key="1">
    <citation type="submission" date="2020-10" db="EMBL/GenBank/DDBJ databases">
        <title>Connecting structure to function with the recovery of over 1000 high-quality activated sludge metagenome-assembled genomes encoding full-length rRNA genes using long-read sequencing.</title>
        <authorList>
            <person name="Singleton C.M."/>
            <person name="Petriglieri F."/>
            <person name="Kristensen J.M."/>
            <person name="Kirkegaard R.H."/>
            <person name="Michaelsen T.Y."/>
            <person name="Andersen M.H."/>
            <person name="Karst S.M."/>
            <person name="Dueholm M.S."/>
            <person name="Nielsen P.H."/>
            <person name="Albertsen M."/>
        </authorList>
    </citation>
    <scope>NUCLEOTIDE SEQUENCE [LARGE SCALE GENOMIC DNA]</scope>
    <source>
        <strain evidence="2">Ribe_18-Q3-R11-54_BAT3C.373</strain>
    </source>
</reference>
<dbReference type="Gene3D" id="3.50.50.60">
    <property type="entry name" value="FAD/NAD(P)-binding domain"/>
    <property type="match status" value="1"/>
</dbReference>
<dbReference type="InterPro" id="IPR050407">
    <property type="entry name" value="Geranylgeranyl_reductase"/>
</dbReference>
<dbReference type="Proteomes" id="UP000808349">
    <property type="component" value="Unassembled WGS sequence"/>
</dbReference>
<evidence type="ECO:0000313" key="3">
    <source>
        <dbReference type="Proteomes" id="UP000808349"/>
    </source>
</evidence>
<dbReference type="InterPro" id="IPR036188">
    <property type="entry name" value="FAD/NAD-bd_sf"/>
</dbReference>
<evidence type="ECO:0000259" key="1">
    <source>
        <dbReference type="Pfam" id="PF01494"/>
    </source>
</evidence>
<name>A0A9D7SDG0_9BACT</name>
<feature type="domain" description="FAD-binding" evidence="1">
    <location>
        <begin position="10"/>
        <end position="301"/>
    </location>
</feature>
<dbReference type="PRINTS" id="PR00420">
    <property type="entry name" value="RNGMNOXGNASE"/>
</dbReference>
<evidence type="ECO:0000313" key="2">
    <source>
        <dbReference type="EMBL" id="MBK9719376.1"/>
    </source>
</evidence>
<dbReference type="SUPFAM" id="SSF51905">
    <property type="entry name" value="FAD/NAD(P)-binding domain"/>
    <property type="match status" value="1"/>
</dbReference>
<dbReference type="PANTHER" id="PTHR42685">
    <property type="entry name" value="GERANYLGERANYL DIPHOSPHATE REDUCTASE"/>
    <property type="match status" value="1"/>
</dbReference>
<dbReference type="AlphaFoldDB" id="A0A9D7SDG0"/>